<feature type="transmembrane region" description="Helical" evidence="7">
    <location>
        <begin position="313"/>
        <end position="334"/>
    </location>
</feature>
<name>A0A7T7XM07_9SPIR</name>
<evidence type="ECO:0000256" key="1">
    <source>
        <dbReference type="ARBA" id="ARBA00004651"/>
    </source>
</evidence>
<feature type="transmembrane region" description="Helical" evidence="7">
    <location>
        <begin position="46"/>
        <end position="71"/>
    </location>
</feature>
<evidence type="ECO:0000256" key="3">
    <source>
        <dbReference type="ARBA" id="ARBA00022475"/>
    </source>
</evidence>
<protein>
    <submittedName>
        <fullName evidence="8">MFS transporter</fullName>
    </submittedName>
</protein>
<dbReference type="AlphaFoldDB" id="A0A7T7XM07"/>
<dbReference type="SUPFAM" id="SSF103473">
    <property type="entry name" value="MFS general substrate transporter"/>
    <property type="match status" value="1"/>
</dbReference>
<dbReference type="EMBL" id="CP067089">
    <property type="protein sequence ID" value="QQO08849.1"/>
    <property type="molecule type" value="Genomic_DNA"/>
</dbReference>
<dbReference type="Pfam" id="PF05977">
    <property type="entry name" value="MFS_3"/>
    <property type="match status" value="1"/>
</dbReference>
<feature type="transmembrane region" description="Helical" evidence="7">
    <location>
        <begin position="163"/>
        <end position="188"/>
    </location>
</feature>
<reference evidence="8" key="1">
    <citation type="submission" date="2021-01" db="EMBL/GenBank/DDBJ databases">
        <title>Description of Breznakiella homolactica.</title>
        <authorList>
            <person name="Song Y."/>
            <person name="Brune A."/>
        </authorList>
    </citation>
    <scope>NUCLEOTIDE SEQUENCE</scope>
    <source>
        <strain evidence="8">RmG30</strain>
    </source>
</reference>
<feature type="transmembrane region" description="Helical" evidence="7">
    <location>
        <begin position="377"/>
        <end position="395"/>
    </location>
</feature>
<feature type="transmembrane region" description="Helical" evidence="7">
    <location>
        <begin position="259"/>
        <end position="278"/>
    </location>
</feature>
<sequence length="404" mass="43911">MHTKINQSHWKKRIAYFLASQNISLFGSSVVGFAIIWHITLETSSGFWMMLSTICSLVPQVLISLFGGVWADRHNRKYLIMLADAFIALATLALAISFLLGFRRLELLLMASVVRSAGAGIQTPAVSAIFPQLVPEEKLTQIQGINQTLGSVLMLLSPAVGGLLLGTVGIVGAFFVDVVTAALAILVMSRISVEKVERVNPETSVWEDLKGGLRYTFGHRQLRNITICYIFSFFLITPAMALTPLMVERSFGSEVWRLTANEMVWTVGSLLGGAYVALKGQFRNKVRTAAVCLIAFGILFGLLGVSWNFTVYLVIMGLAGCFMPVLSTTQTVFIQEITEADVLGRVFSVIQLFSSSAMPAAILLFGPLADLVSVESIMLVCGGLLALVGLVYGFSERQPNKPVS</sequence>
<dbReference type="KEGG" id="bhc:JFL75_18255"/>
<keyword evidence="4 7" id="KW-0812">Transmembrane</keyword>
<feature type="transmembrane region" description="Helical" evidence="7">
    <location>
        <begin position="14"/>
        <end position="40"/>
    </location>
</feature>
<keyword evidence="3" id="KW-1003">Cell membrane</keyword>
<dbReference type="CDD" id="cd06173">
    <property type="entry name" value="MFS_MefA_like"/>
    <property type="match status" value="1"/>
</dbReference>
<evidence type="ECO:0000256" key="5">
    <source>
        <dbReference type="ARBA" id="ARBA00022989"/>
    </source>
</evidence>
<proteinExistence type="predicted"/>
<feature type="transmembrane region" description="Helical" evidence="7">
    <location>
        <begin position="346"/>
        <end position="365"/>
    </location>
</feature>
<evidence type="ECO:0000256" key="7">
    <source>
        <dbReference type="SAM" id="Phobius"/>
    </source>
</evidence>
<evidence type="ECO:0000313" key="9">
    <source>
        <dbReference type="Proteomes" id="UP000595917"/>
    </source>
</evidence>
<accession>A0A7T7XM07</accession>
<keyword evidence="2" id="KW-0813">Transport</keyword>
<evidence type="ECO:0000256" key="6">
    <source>
        <dbReference type="ARBA" id="ARBA00023136"/>
    </source>
</evidence>
<gene>
    <name evidence="8" type="ORF">JFL75_18255</name>
</gene>
<dbReference type="InterPro" id="IPR036259">
    <property type="entry name" value="MFS_trans_sf"/>
</dbReference>
<dbReference type="Proteomes" id="UP000595917">
    <property type="component" value="Chromosome"/>
</dbReference>
<evidence type="ECO:0000256" key="4">
    <source>
        <dbReference type="ARBA" id="ARBA00022692"/>
    </source>
</evidence>
<evidence type="ECO:0000256" key="2">
    <source>
        <dbReference type="ARBA" id="ARBA00022448"/>
    </source>
</evidence>
<dbReference type="RefSeq" id="WP_215626155.1">
    <property type="nucleotide sequence ID" value="NZ_CP067089.2"/>
</dbReference>
<feature type="transmembrane region" description="Helical" evidence="7">
    <location>
        <begin position="78"/>
        <end position="102"/>
    </location>
</feature>
<keyword evidence="5 7" id="KW-1133">Transmembrane helix</keyword>
<feature type="transmembrane region" description="Helical" evidence="7">
    <location>
        <begin position="290"/>
        <end position="307"/>
    </location>
</feature>
<feature type="transmembrane region" description="Helical" evidence="7">
    <location>
        <begin position="227"/>
        <end position="247"/>
    </location>
</feature>
<keyword evidence="6 7" id="KW-0472">Membrane</keyword>
<comment type="subcellular location">
    <subcellularLocation>
        <location evidence="1">Cell membrane</location>
        <topology evidence="1">Multi-pass membrane protein</topology>
    </subcellularLocation>
</comment>
<dbReference type="InterPro" id="IPR010290">
    <property type="entry name" value="TM_effector"/>
</dbReference>
<keyword evidence="9" id="KW-1185">Reference proteome</keyword>
<dbReference type="Gene3D" id="1.20.1250.20">
    <property type="entry name" value="MFS general substrate transporter like domains"/>
    <property type="match status" value="1"/>
</dbReference>
<organism evidence="8 9">
    <name type="scientific">Breznakiella homolactica</name>
    <dbReference type="NCBI Taxonomy" id="2798577"/>
    <lineage>
        <taxon>Bacteria</taxon>
        <taxon>Pseudomonadati</taxon>
        <taxon>Spirochaetota</taxon>
        <taxon>Spirochaetia</taxon>
        <taxon>Spirochaetales</taxon>
        <taxon>Breznakiellaceae</taxon>
        <taxon>Breznakiella</taxon>
    </lineage>
</organism>
<evidence type="ECO:0000313" key="8">
    <source>
        <dbReference type="EMBL" id="QQO08849.1"/>
    </source>
</evidence>
<dbReference type="PANTHER" id="PTHR23513:SF6">
    <property type="entry name" value="MAJOR FACILITATOR SUPERFAMILY ASSOCIATED DOMAIN-CONTAINING PROTEIN"/>
    <property type="match status" value="1"/>
</dbReference>
<dbReference type="PANTHER" id="PTHR23513">
    <property type="entry name" value="INTEGRAL MEMBRANE EFFLUX PROTEIN-RELATED"/>
    <property type="match status" value="1"/>
</dbReference>
<dbReference type="GO" id="GO:0005886">
    <property type="term" value="C:plasma membrane"/>
    <property type="evidence" value="ECO:0007669"/>
    <property type="project" value="UniProtKB-SubCell"/>
</dbReference>